<comment type="caution">
    <text evidence="2">The sequence shown here is derived from an EMBL/GenBank/DDBJ whole genome shotgun (WGS) entry which is preliminary data.</text>
</comment>
<evidence type="ECO:0000313" key="3">
    <source>
        <dbReference type="Proteomes" id="UP001152622"/>
    </source>
</evidence>
<name>A0A9Q1E8J1_SYNKA</name>
<accession>A0A9Q1E8J1</accession>
<evidence type="ECO:0000256" key="1">
    <source>
        <dbReference type="SAM" id="MobiDB-lite"/>
    </source>
</evidence>
<evidence type="ECO:0000313" key="2">
    <source>
        <dbReference type="EMBL" id="KAJ8334167.1"/>
    </source>
</evidence>
<proteinExistence type="predicted"/>
<organism evidence="2 3">
    <name type="scientific">Synaphobranchus kaupii</name>
    <name type="common">Kaup's arrowtooth eel</name>
    <dbReference type="NCBI Taxonomy" id="118154"/>
    <lineage>
        <taxon>Eukaryota</taxon>
        <taxon>Metazoa</taxon>
        <taxon>Chordata</taxon>
        <taxon>Craniata</taxon>
        <taxon>Vertebrata</taxon>
        <taxon>Euteleostomi</taxon>
        <taxon>Actinopterygii</taxon>
        <taxon>Neopterygii</taxon>
        <taxon>Teleostei</taxon>
        <taxon>Anguilliformes</taxon>
        <taxon>Synaphobranchidae</taxon>
        <taxon>Synaphobranchus</taxon>
    </lineage>
</organism>
<dbReference type="Proteomes" id="UP001152622">
    <property type="component" value="Chromosome 21"/>
</dbReference>
<gene>
    <name evidence="2" type="ORF">SKAU_G00398060</name>
</gene>
<dbReference type="AlphaFoldDB" id="A0A9Q1E8J1"/>
<keyword evidence="3" id="KW-1185">Reference proteome</keyword>
<dbReference type="EMBL" id="JAINUF010000021">
    <property type="protein sequence ID" value="KAJ8334167.1"/>
    <property type="molecule type" value="Genomic_DNA"/>
</dbReference>
<sequence length="79" mass="8648">MRAAESSGGTVTRVHPSAGQADSSLVTTKGVAELLVRTSLATREPPRCPEVHLEQWKEVKRELRQELQDQLAALGRTLV</sequence>
<reference evidence="2" key="1">
    <citation type="journal article" date="2023" name="Science">
        <title>Genome structures resolve the early diversification of teleost fishes.</title>
        <authorList>
            <person name="Parey E."/>
            <person name="Louis A."/>
            <person name="Montfort J."/>
            <person name="Bouchez O."/>
            <person name="Roques C."/>
            <person name="Iampietro C."/>
            <person name="Lluch J."/>
            <person name="Castinel A."/>
            <person name="Donnadieu C."/>
            <person name="Desvignes T."/>
            <person name="Floi Bucao C."/>
            <person name="Jouanno E."/>
            <person name="Wen M."/>
            <person name="Mejri S."/>
            <person name="Dirks R."/>
            <person name="Jansen H."/>
            <person name="Henkel C."/>
            <person name="Chen W.J."/>
            <person name="Zahm M."/>
            <person name="Cabau C."/>
            <person name="Klopp C."/>
            <person name="Thompson A.W."/>
            <person name="Robinson-Rechavi M."/>
            <person name="Braasch I."/>
            <person name="Lecointre G."/>
            <person name="Bobe J."/>
            <person name="Postlethwait J.H."/>
            <person name="Berthelot C."/>
            <person name="Roest Crollius H."/>
            <person name="Guiguen Y."/>
        </authorList>
    </citation>
    <scope>NUCLEOTIDE SEQUENCE</scope>
    <source>
        <strain evidence="2">WJC10195</strain>
    </source>
</reference>
<protein>
    <submittedName>
        <fullName evidence="2">Uncharacterized protein</fullName>
    </submittedName>
</protein>
<feature type="region of interest" description="Disordered" evidence="1">
    <location>
        <begin position="1"/>
        <end position="26"/>
    </location>
</feature>